<reference evidence="4" key="1">
    <citation type="submission" date="2023-01" db="EMBL/GenBank/DDBJ databases">
        <title>Metagenome sequencing of chrysophaentin producing Chrysophaeum taylorii.</title>
        <authorList>
            <person name="Davison J."/>
            <person name="Bewley C."/>
        </authorList>
    </citation>
    <scope>NUCLEOTIDE SEQUENCE</scope>
    <source>
        <strain evidence="4">NIES-1699</strain>
    </source>
</reference>
<dbReference type="InterPro" id="IPR001005">
    <property type="entry name" value="SANT/Myb"/>
</dbReference>
<feature type="domain" description="Myb-like" evidence="2">
    <location>
        <begin position="169"/>
        <end position="220"/>
    </location>
</feature>
<feature type="domain" description="HTH myb-type" evidence="3">
    <location>
        <begin position="225"/>
        <end position="272"/>
    </location>
</feature>
<dbReference type="GO" id="GO:0000978">
    <property type="term" value="F:RNA polymerase II cis-regulatory region sequence-specific DNA binding"/>
    <property type="evidence" value="ECO:0007669"/>
    <property type="project" value="TreeGrafter"/>
</dbReference>
<dbReference type="SUPFAM" id="SSF46689">
    <property type="entry name" value="Homeodomain-like"/>
    <property type="match status" value="1"/>
</dbReference>
<comment type="caution">
    <text evidence="4">The sequence shown here is derived from an EMBL/GenBank/DDBJ whole genome shotgun (WGS) entry which is preliminary data.</text>
</comment>
<evidence type="ECO:0000259" key="2">
    <source>
        <dbReference type="PROSITE" id="PS50090"/>
    </source>
</evidence>
<protein>
    <submittedName>
        <fullName evidence="4">Uncharacterized protein</fullName>
    </submittedName>
</protein>
<dbReference type="InterPro" id="IPR017930">
    <property type="entry name" value="Myb_dom"/>
</dbReference>
<dbReference type="PANTHER" id="PTHR45614:SF25">
    <property type="entry name" value="MYB PROTEIN"/>
    <property type="match status" value="1"/>
</dbReference>
<evidence type="ECO:0000313" key="4">
    <source>
        <dbReference type="EMBL" id="KAJ8612562.1"/>
    </source>
</evidence>
<keyword evidence="5" id="KW-1185">Reference proteome</keyword>
<organism evidence="4 5">
    <name type="scientific">Chrysophaeum taylorii</name>
    <dbReference type="NCBI Taxonomy" id="2483200"/>
    <lineage>
        <taxon>Eukaryota</taxon>
        <taxon>Sar</taxon>
        <taxon>Stramenopiles</taxon>
        <taxon>Ochrophyta</taxon>
        <taxon>Pelagophyceae</taxon>
        <taxon>Pelagomonadales</taxon>
        <taxon>Pelagomonadaceae</taxon>
        <taxon>Chrysophaeum</taxon>
    </lineage>
</organism>
<dbReference type="GO" id="GO:0045944">
    <property type="term" value="P:positive regulation of transcription by RNA polymerase II"/>
    <property type="evidence" value="ECO:0007669"/>
    <property type="project" value="TreeGrafter"/>
</dbReference>
<dbReference type="SMART" id="SM00717">
    <property type="entry name" value="SANT"/>
    <property type="match status" value="2"/>
</dbReference>
<feature type="region of interest" description="Disordered" evidence="1">
    <location>
        <begin position="271"/>
        <end position="305"/>
    </location>
</feature>
<evidence type="ECO:0000313" key="5">
    <source>
        <dbReference type="Proteomes" id="UP001230188"/>
    </source>
</evidence>
<name>A0AAD7UMU4_9STRA</name>
<dbReference type="InterPro" id="IPR009057">
    <property type="entry name" value="Homeodomain-like_sf"/>
</dbReference>
<feature type="domain" description="HTH myb-type" evidence="3">
    <location>
        <begin position="169"/>
        <end position="224"/>
    </location>
</feature>
<dbReference type="EMBL" id="JAQMWT010000046">
    <property type="protein sequence ID" value="KAJ8612562.1"/>
    <property type="molecule type" value="Genomic_DNA"/>
</dbReference>
<sequence length="305" mass="33672">MTSNPVGIVKPIMPLEEPKERNDEVASVVSSMFPPSLHTNKSLSSSSSKKLHFFVGCPELSQKALVVIDERHTIRQVGRKAARMFRREDAAASVSLWQEFGGRTELALLDDDDTIGDVMAAVGGLDADECRFVVAFGSHIDDDNDDELPSPPNPSVAAPAACPAGPATRQGHVKRRWTAWEDDQLRRAVVSGGPVRWSTIAQNLGTRDAKQCRDRWQYQLNPQIKKGRWTPDEDARIMSLPQGQWAKVVHAFPGRTDMAIKNRYHALIRRKRRAADMASSGGSNKGDDDDEDEDDDDEDGSPLCA</sequence>
<dbReference type="GO" id="GO:0000981">
    <property type="term" value="F:DNA-binding transcription factor activity, RNA polymerase II-specific"/>
    <property type="evidence" value="ECO:0007669"/>
    <property type="project" value="TreeGrafter"/>
</dbReference>
<dbReference type="CDD" id="cd00167">
    <property type="entry name" value="SANT"/>
    <property type="match status" value="2"/>
</dbReference>
<feature type="compositionally biased region" description="Acidic residues" evidence="1">
    <location>
        <begin position="287"/>
        <end position="305"/>
    </location>
</feature>
<dbReference type="PANTHER" id="PTHR45614">
    <property type="entry name" value="MYB PROTEIN-RELATED"/>
    <property type="match status" value="1"/>
</dbReference>
<dbReference type="PROSITE" id="PS50090">
    <property type="entry name" value="MYB_LIKE"/>
    <property type="match status" value="2"/>
</dbReference>
<proteinExistence type="predicted"/>
<dbReference type="Proteomes" id="UP001230188">
    <property type="component" value="Unassembled WGS sequence"/>
</dbReference>
<dbReference type="PROSITE" id="PS51294">
    <property type="entry name" value="HTH_MYB"/>
    <property type="match status" value="2"/>
</dbReference>
<dbReference type="AlphaFoldDB" id="A0AAD7UMU4"/>
<evidence type="ECO:0000256" key="1">
    <source>
        <dbReference type="SAM" id="MobiDB-lite"/>
    </source>
</evidence>
<dbReference type="InterPro" id="IPR050560">
    <property type="entry name" value="MYB_TF"/>
</dbReference>
<gene>
    <name evidence="4" type="ORF">CTAYLR_007192</name>
</gene>
<feature type="region of interest" description="Disordered" evidence="1">
    <location>
        <begin position="142"/>
        <end position="171"/>
    </location>
</feature>
<dbReference type="Pfam" id="PF13921">
    <property type="entry name" value="Myb_DNA-bind_6"/>
    <property type="match status" value="1"/>
</dbReference>
<dbReference type="GO" id="GO:0000278">
    <property type="term" value="P:mitotic cell cycle"/>
    <property type="evidence" value="ECO:0007669"/>
    <property type="project" value="TreeGrafter"/>
</dbReference>
<accession>A0AAD7UMU4</accession>
<dbReference type="Gene3D" id="1.10.10.60">
    <property type="entry name" value="Homeodomain-like"/>
    <property type="match status" value="2"/>
</dbReference>
<feature type="domain" description="Myb-like" evidence="2">
    <location>
        <begin position="221"/>
        <end position="268"/>
    </location>
</feature>
<dbReference type="GO" id="GO:0005634">
    <property type="term" value="C:nucleus"/>
    <property type="evidence" value="ECO:0007669"/>
    <property type="project" value="TreeGrafter"/>
</dbReference>
<feature type="compositionally biased region" description="Low complexity" evidence="1">
    <location>
        <begin position="155"/>
        <end position="167"/>
    </location>
</feature>
<evidence type="ECO:0000259" key="3">
    <source>
        <dbReference type="PROSITE" id="PS51294"/>
    </source>
</evidence>